<gene>
    <name evidence="1" type="ORF">SO694_00027244</name>
</gene>
<protein>
    <recommendedName>
        <fullName evidence="3">Sulfotransferase domain-containing protein</fullName>
    </recommendedName>
</protein>
<dbReference type="InterPro" id="IPR027417">
    <property type="entry name" value="P-loop_NTPase"/>
</dbReference>
<accession>A0ABR1FV16</accession>
<dbReference type="Gene3D" id="3.40.50.300">
    <property type="entry name" value="P-loop containing nucleotide triphosphate hydrolases"/>
    <property type="match status" value="1"/>
</dbReference>
<reference evidence="1 2" key="1">
    <citation type="submission" date="2024-03" db="EMBL/GenBank/DDBJ databases">
        <title>Aureococcus anophagefferens CCMP1851 and Kratosvirus quantuckense: Draft genome of a second virus-susceptible host strain in the model system.</title>
        <authorList>
            <person name="Chase E."/>
            <person name="Truchon A.R."/>
            <person name="Schepens W."/>
            <person name="Wilhelm S.W."/>
        </authorList>
    </citation>
    <scope>NUCLEOTIDE SEQUENCE [LARGE SCALE GENOMIC DNA]</scope>
    <source>
        <strain evidence="1 2">CCMP1851</strain>
    </source>
</reference>
<comment type="caution">
    <text evidence="1">The sequence shown here is derived from an EMBL/GenBank/DDBJ whole genome shotgun (WGS) entry which is preliminary data.</text>
</comment>
<keyword evidence="2" id="KW-1185">Reference proteome</keyword>
<dbReference type="EMBL" id="JBBJCI010000226">
    <property type="protein sequence ID" value="KAK7239138.1"/>
    <property type="molecule type" value="Genomic_DNA"/>
</dbReference>
<dbReference type="Proteomes" id="UP001363151">
    <property type="component" value="Unassembled WGS sequence"/>
</dbReference>
<sequence>MFSNASVLKWAPRLASVLPLVIVKDPLTWMPSTCRHPYAVRLHMAQKQSKTCPSPHLAKPVSVAFQADRVLRYDSLPALWRDWHAEYYDAPYPRLMLRSEDLLFDPAGVARTVCDCLGGDLAAEADFVIEGGKKGVAFGHAQDTKGRRDALAFYGDATRRFENYAPDDLAFVAAALGDFAPFRYFRYDRGVS</sequence>
<proteinExistence type="predicted"/>
<organism evidence="1 2">
    <name type="scientific">Aureococcus anophagefferens</name>
    <name type="common">Harmful bloom alga</name>
    <dbReference type="NCBI Taxonomy" id="44056"/>
    <lineage>
        <taxon>Eukaryota</taxon>
        <taxon>Sar</taxon>
        <taxon>Stramenopiles</taxon>
        <taxon>Ochrophyta</taxon>
        <taxon>Pelagophyceae</taxon>
        <taxon>Pelagomonadales</taxon>
        <taxon>Pelagomonadaceae</taxon>
        <taxon>Aureococcus</taxon>
    </lineage>
</organism>
<evidence type="ECO:0000313" key="1">
    <source>
        <dbReference type="EMBL" id="KAK7239138.1"/>
    </source>
</evidence>
<name>A0ABR1FV16_AURAN</name>
<evidence type="ECO:0000313" key="2">
    <source>
        <dbReference type="Proteomes" id="UP001363151"/>
    </source>
</evidence>
<dbReference type="SUPFAM" id="SSF52540">
    <property type="entry name" value="P-loop containing nucleoside triphosphate hydrolases"/>
    <property type="match status" value="1"/>
</dbReference>
<evidence type="ECO:0008006" key="3">
    <source>
        <dbReference type="Google" id="ProtNLM"/>
    </source>
</evidence>